<dbReference type="Pfam" id="PF00501">
    <property type="entry name" value="AMP-binding"/>
    <property type="match status" value="1"/>
</dbReference>
<dbReference type="Proteomes" id="UP001497516">
    <property type="component" value="Chromosome 3"/>
</dbReference>
<dbReference type="Gene3D" id="3.40.50.980">
    <property type="match status" value="1"/>
</dbReference>
<gene>
    <name evidence="3" type="ORF">LTRI10_LOCUS19107</name>
</gene>
<evidence type="ECO:0000259" key="2">
    <source>
        <dbReference type="Pfam" id="PF00501"/>
    </source>
</evidence>
<evidence type="ECO:0000313" key="4">
    <source>
        <dbReference type="Proteomes" id="UP001497516"/>
    </source>
</evidence>
<dbReference type="PANTHER" id="PTHR24096:SF337">
    <property type="entry name" value="4-COUMARATE--COA LIGASE"/>
    <property type="match status" value="1"/>
</dbReference>
<keyword evidence="4" id="KW-1185">Reference proteome</keyword>
<dbReference type="AlphaFoldDB" id="A0AAV2DVQ0"/>
<protein>
    <recommendedName>
        <fullName evidence="2">AMP-dependent synthetase/ligase domain-containing protein</fullName>
    </recommendedName>
</protein>
<accession>A0AAV2DVQ0</accession>
<dbReference type="SUPFAM" id="SSF56801">
    <property type="entry name" value="Acetyl-CoA synthetase-like"/>
    <property type="match status" value="1"/>
</dbReference>
<sequence length="118" mass="13246">MIPRFDLELLQFIETHQVNNILRVPPVILVMVKYTTALGCDLSSLRRVGRGAAPLSMELEEEFRRQFPWVGLQAGYRLTESCGATMMFECGDDAKRLPDRCRGLLPSFGAKIIDAETG</sequence>
<organism evidence="3 4">
    <name type="scientific">Linum trigynum</name>
    <dbReference type="NCBI Taxonomy" id="586398"/>
    <lineage>
        <taxon>Eukaryota</taxon>
        <taxon>Viridiplantae</taxon>
        <taxon>Streptophyta</taxon>
        <taxon>Embryophyta</taxon>
        <taxon>Tracheophyta</taxon>
        <taxon>Spermatophyta</taxon>
        <taxon>Magnoliopsida</taxon>
        <taxon>eudicotyledons</taxon>
        <taxon>Gunneridae</taxon>
        <taxon>Pentapetalae</taxon>
        <taxon>rosids</taxon>
        <taxon>fabids</taxon>
        <taxon>Malpighiales</taxon>
        <taxon>Linaceae</taxon>
        <taxon>Linum</taxon>
    </lineage>
</organism>
<proteinExistence type="predicted"/>
<dbReference type="GO" id="GO:0016405">
    <property type="term" value="F:CoA-ligase activity"/>
    <property type="evidence" value="ECO:0007669"/>
    <property type="project" value="TreeGrafter"/>
</dbReference>
<dbReference type="EMBL" id="OZ034816">
    <property type="protein sequence ID" value="CAL1377455.1"/>
    <property type="molecule type" value="Genomic_DNA"/>
</dbReference>
<dbReference type="Gene3D" id="2.30.38.10">
    <property type="entry name" value="Luciferase, Domain 3"/>
    <property type="match status" value="1"/>
</dbReference>
<dbReference type="PANTHER" id="PTHR24096">
    <property type="entry name" value="LONG-CHAIN-FATTY-ACID--COA LIGASE"/>
    <property type="match status" value="1"/>
</dbReference>
<name>A0AAV2DVQ0_9ROSI</name>
<keyword evidence="1" id="KW-0436">Ligase</keyword>
<reference evidence="3 4" key="1">
    <citation type="submission" date="2024-04" db="EMBL/GenBank/DDBJ databases">
        <authorList>
            <person name="Fracassetti M."/>
        </authorList>
    </citation>
    <scope>NUCLEOTIDE SEQUENCE [LARGE SCALE GENOMIC DNA]</scope>
</reference>
<feature type="domain" description="AMP-dependent synthetase/ligase" evidence="2">
    <location>
        <begin position="6"/>
        <end position="118"/>
    </location>
</feature>
<dbReference type="InterPro" id="IPR000873">
    <property type="entry name" value="AMP-dep_synth/lig_dom"/>
</dbReference>
<evidence type="ECO:0000256" key="1">
    <source>
        <dbReference type="ARBA" id="ARBA00022598"/>
    </source>
</evidence>
<evidence type="ECO:0000313" key="3">
    <source>
        <dbReference type="EMBL" id="CAL1377455.1"/>
    </source>
</evidence>